<organism evidence="4">
    <name type="scientific">Hellea balneolensis</name>
    <dbReference type="NCBI Taxonomy" id="287478"/>
    <lineage>
        <taxon>Bacteria</taxon>
        <taxon>Pseudomonadati</taxon>
        <taxon>Pseudomonadota</taxon>
        <taxon>Alphaproteobacteria</taxon>
        <taxon>Maricaulales</taxon>
        <taxon>Robiginitomaculaceae</taxon>
        <taxon>Hellea</taxon>
    </lineage>
</organism>
<dbReference type="SFLD" id="SFLDG01065">
    <property type="entry name" value="anaerobic_coproporphyrinogen-I"/>
    <property type="match status" value="2"/>
</dbReference>
<keyword evidence="2" id="KW-0349">Heme</keyword>
<dbReference type="Pfam" id="PF04055">
    <property type="entry name" value="Radical_SAM"/>
    <property type="match status" value="1"/>
</dbReference>
<reference evidence="4" key="1">
    <citation type="journal article" date="2020" name="mSystems">
        <title>Genome- and Community-Level Interaction Insights into Carbon Utilization and Element Cycling Functions of Hydrothermarchaeota in Hydrothermal Sediment.</title>
        <authorList>
            <person name="Zhou Z."/>
            <person name="Liu Y."/>
            <person name="Xu W."/>
            <person name="Pan J."/>
            <person name="Luo Z.H."/>
            <person name="Li M."/>
        </authorList>
    </citation>
    <scope>NUCLEOTIDE SEQUENCE [LARGE SCALE GENOMIC DNA]</scope>
    <source>
        <strain evidence="4">HyVt-485</strain>
    </source>
</reference>
<proteinExistence type="inferred from homology"/>
<dbReference type="NCBIfam" id="TIGR00539">
    <property type="entry name" value="hemN_rel"/>
    <property type="match status" value="1"/>
</dbReference>
<feature type="domain" description="Radical SAM core" evidence="3">
    <location>
        <begin position="25"/>
        <end position="260"/>
    </location>
</feature>
<comment type="subcellular location">
    <subcellularLocation>
        <location evidence="2">Cytoplasm</location>
    </subcellularLocation>
</comment>
<evidence type="ECO:0000256" key="2">
    <source>
        <dbReference type="RuleBase" id="RU364116"/>
    </source>
</evidence>
<gene>
    <name evidence="4" type="primary">hemW</name>
    <name evidence="4" type="ORF">ENJ42_07370</name>
</gene>
<keyword evidence="2" id="KW-0411">Iron-sulfur</keyword>
<evidence type="ECO:0000259" key="3">
    <source>
        <dbReference type="PROSITE" id="PS51918"/>
    </source>
</evidence>
<keyword evidence="2" id="KW-0408">Iron</keyword>
<dbReference type="CDD" id="cd01335">
    <property type="entry name" value="Radical_SAM"/>
    <property type="match status" value="1"/>
</dbReference>
<dbReference type="Gene3D" id="3.30.750.200">
    <property type="match status" value="1"/>
</dbReference>
<dbReference type="PANTHER" id="PTHR13932">
    <property type="entry name" value="COPROPORPHYRINIGEN III OXIDASE"/>
    <property type="match status" value="1"/>
</dbReference>
<evidence type="ECO:0000256" key="1">
    <source>
        <dbReference type="ARBA" id="ARBA00006100"/>
    </source>
</evidence>
<dbReference type="GO" id="GO:0005737">
    <property type="term" value="C:cytoplasm"/>
    <property type="evidence" value="ECO:0007669"/>
    <property type="project" value="UniProtKB-SubCell"/>
</dbReference>
<comment type="similarity">
    <text evidence="1">Belongs to the anaerobic coproporphyrinogen-III oxidase family. HemW subfamily.</text>
</comment>
<dbReference type="AlphaFoldDB" id="A0A7C5QWX8"/>
<keyword evidence="2" id="KW-0143">Chaperone</keyword>
<dbReference type="SFLD" id="SFLDF00288">
    <property type="entry name" value="HemN-like__clustered_with_nucl"/>
    <property type="match status" value="1"/>
</dbReference>
<dbReference type="Proteomes" id="UP000885830">
    <property type="component" value="Unassembled WGS sequence"/>
</dbReference>
<dbReference type="InterPro" id="IPR004559">
    <property type="entry name" value="HemW-like"/>
</dbReference>
<comment type="caution">
    <text evidence="4">The sequence shown here is derived from an EMBL/GenBank/DDBJ whole genome shotgun (WGS) entry which is preliminary data.</text>
</comment>
<name>A0A7C5QWX8_9PROT</name>
<accession>A0A7C5QWX8</accession>
<protein>
    <recommendedName>
        <fullName evidence="2">Heme chaperone HemW</fullName>
    </recommendedName>
</protein>
<evidence type="ECO:0000313" key="4">
    <source>
        <dbReference type="EMBL" id="HHL43418.1"/>
    </source>
</evidence>
<dbReference type="InterPro" id="IPR058240">
    <property type="entry name" value="rSAM_sf"/>
</dbReference>
<dbReference type="SFLD" id="SFLDF00562">
    <property type="entry name" value="HemN-like__clustered_with_heat"/>
    <property type="match status" value="1"/>
</dbReference>
<dbReference type="GO" id="GO:0004109">
    <property type="term" value="F:coproporphyrinogen oxidase activity"/>
    <property type="evidence" value="ECO:0007669"/>
    <property type="project" value="InterPro"/>
</dbReference>
<keyword evidence="2" id="KW-0963">Cytoplasm</keyword>
<keyword evidence="2" id="KW-0949">S-adenosyl-L-methionine</keyword>
<dbReference type="PANTHER" id="PTHR13932:SF5">
    <property type="entry name" value="RADICAL S-ADENOSYL METHIONINE DOMAIN-CONTAINING PROTEIN 1, MITOCHONDRIAL"/>
    <property type="match status" value="1"/>
</dbReference>
<dbReference type="SFLD" id="SFLDS00029">
    <property type="entry name" value="Radical_SAM"/>
    <property type="match status" value="2"/>
</dbReference>
<dbReference type="GO" id="GO:0006779">
    <property type="term" value="P:porphyrin-containing compound biosynthetic process"/>
    <property type="evidence" value="ECO:0007669"/>
    <property type="project" value="InterPro"/>
</dbReference>
<dbReference type="InterPro" id="IPR006638">
    <property type="entry name" value="Elp3/MiaA/NifB-like_rSAM"/>
</dbReference>
<keyword evidence="2" id="KW-0004">4Fe-4S</keyword>
<dbReference type="EMBL" id="DRMJ01000383">
    <property type="protein sequence ID" value="HHL43418.1"/>
    <property type="molecule type" value="Genomic_DNA"/>
</dbReference>
<dbReference type="InterPro" id="IPR034505">
    <property type="entry name" value="Coproporphyrinogen-III_oxidase"/>
</dbReference>
<dbReference type="PROSITE" id="PS51918">
    <property type="entry name" value="RADICAL_SAM"/>
    <property type="match status" value="1"/>
</dbReference>
<dbReference type="GO" id="GO:0051539">
    <property type="term" value="F:4 iron, 4 sulfur cluster binding"/>
    <property type="evidence" value="ECO:0007669"/>
    <property type="project" value="UniProtKB-UniRule"/>
</dbReference>
<dbReference type="SUPFAM" id="SSF102114">
    <property type="entry name" value="Radical SAM enzymes"/>
    <property type="match status" value="1"/>
</dbReference>
<keyword evidence="2" id="KW-0479">Metal-binding</keyword>
<sequence length="386" mass="42504">MPRATAPMLLPNSLRPGLVMPDIASNSPPALGVYIHWPYCARICPYCDFNIYKNSPGHEDKLVAAIVESLKYWREISGPRPISSIHFGGGTPSLLSANNMATLVATTTELWPLASDLEVGLEANPKDVSRGNVRGWRAAGIERLSLGVQSFDDQVLNFLGRDHSANMARKATDMVCEIMPRTSLDLIYGWRGQSLEHWQGELEMAVEIGVGHVSTYQLTIEEKTAFAKAQGRGNIKTVDDDRSADLYELAVAYMTRSGFDYYEVSNAAKDRAHQSRHNLLYWQGGDYVGVGPGAHGRLTVGGARHALIAPLKPHDYGQISPAQKYDFSEATALSPQAWAQEYVLMGLRISQGVRVQKIQEICGQSLDQSTIDNFVKDGLLQQKTGR</sequence>
<feature type="non-terminal residue" evidence="4">
    <location>
        <position position="386"/>
    </location>
</feature>
<dbReference type="GO" id="GO:0046872">
    <property type="term" value="F:metal ion binding"/>
    <property type="evidence" value="ECO:0007669"/>
    <property type="project" value="UniProtKB-UniRule"/>
</dbReference>
<dbReference type="InterPro" id="IPR007197">
    <property type="entry name" value="rSAM"/>
</dbReference>
<dbReference type="SMART" id="SM00729">
    <property type="entry name" value="Elp3"/>
    <property type="match status" value="1"/>
</dbReference>
<comment type="function">
    <text evidence="2">Probably acts as a heme chaperone, transferring heme to an unknown acceptor. Binds one molecule of heme per monomer, possibly covalently. Binds 1 [4Fe-4S] cluster. The cluster is coordinated with 3 cysteines and an exchangeable S-adenosyl-L-methionine.</text>
</comment>